<dbReference type="AlphaFoldDB" id="A0A6H1U0Y9"/>
<evidence type="ECO:0000313" key="3">
    <source>
        <dbReference type="Proteomes" id="UP000500857"/>
    </source>
</evidence>
<accession>A0A6H1U0Y9</accession>
<dbReference type="InterPro" id="IPR055259">
    <property type="entry name" value="YkvP/CgeB_Glyco_trans-like"/>
</dbReference>
<dbReference type="RefSeq" id="WP_168570652.1">
    <property type="nucleotide sequence ID" value="NZ_CP051167.1"/>
</dbReference>
<gene>
    <name evidence="2" type="ORF">HCG48_19510</name>
</gene>
<dbReference type="EMBL" id="CP051167">
    <property type="protein sequence ID" value="QIZ72504.1"/>
    <property type="molecule type" value="Genomic_DNA"/>
</dbReference>
<dbReference type="Pfam" id="PF13524">
    <property type="entry name" value="Glyco_trans_1_2"/>
    <property type="match status" value="1"/>
</dbReference>
<organism evidence="2 3">
    <name type="scientific">Oxynema aestuarii AP17</name>
    <dbReference type="NCBI Taxonomy" id="2064643"/>
    <lineage>
        <taxon>Bacteria</taxon>
        <taxon>Bacillati</taxon>
        <taxon>Cyanobacteriota</taxon>
        <taxon>Cyanophyceae</taxon>
        <taxon>Oscillatoriophycideae</taxon>
        <taxon>Oscillatoriales</taxon>
        <taxon>Oscillatoriaceae</taxon>
        <taxon>Oxynema</taxon>
        <taxon>Oxynema aestuarii</taxon>
    </lineage>
</organism>
<dbReference type="Proteomes" id="UP000500857">
    <property type="component" value="Chromosome"/>
</dbReference>
<keyword evidence="3" id="KW-1185">Reference proteome</keyword>
<protein>
    <submittedName>
        <fullName evidence="2">Glycosyltransferase</fullName>
    </submittedName>
</protein>
<sequence length="410" mass="47657">MRIIRITTNYPSYLKQFYAKRPELKEKSYDMQYEALMADCYGWADFWTHAFGKLGYEVWEPVGNAEPMQKAWAREKGVSYDEKNWLTDIITAQVKHFQPDIIFANDYSTYSAEFFHHLRSECPSIQLVMGWCGAPYSDASVFKAYDLVLSNIPNLISHFRENGHQCEYMRHAFEPRILDKLNQNSTQLTTFSFVGSVNKGSGFHNQREQLLKKLVQETELQIWSDLRQPSTQELQLLPLKQKVYDIVKAAKSVPGGQSLVTTLPKIRNYAKLEYRPDLSQYVDTAIAARSYPALFSLSMYKKLRESQITLNTHIDTSAQYASNMRLYEATGVGTCLLTDWKQNLHEVFEPDVEVVTYRSAEEAIEKFRYLLAHDDERRKIATAGQCRTLRSHTFDVRAQQLHRRIQKTLH</sequence>
<reference evidence="2 3" key="1">
    <citation type="submission" date="2020-04" db="EMBL/GenBank/DDBJ databases">
        <authorList>
            <person name="Basu S."/>
            <person name="Maruthanayagam V."/>
            <person name="Chakraborty S."/>
            <person name="Pramanik A."/>
            <person name="Mukherjee J."/>
            <person name="Brink B."/>
        </authorList>
    </citation>
    <scope>NUCLEOTIDE SEQUENCE [LARGE SCALE GENOMIC DNA]</scope>
    <source>
        <strain evidence="2 3">AP17</strain>
    </source>
</reference>
<evidence type="ECO:0000259" key="1">
    <source>
        <dbReference type="Pfam" id="PF13524"/>
    </source>
</evidence>
<proteinExistence type="predicted"/>
<evidence type="ECO:0000313" key="2">
    <source>
        <dbReference type="EMBL" id="QIZ72504.1"/>
    </source>
</evidence>
<dbReference type="GO" id="GO:0016740">
    <property type="term" value="F:transferase activity"/>
    <property type="evidence" value="ECO:0007669"/>
    <property type="project" value="UniProtKB-KW"/>
</dbReference>
<keyword evidence="2" id="KW-0808">Transferase</keyword>
<name>A0A6H1U0Y9_9CYAN</name>
<dbReference type="KEGG" id="oxy:HCG48_19510"/>
<feature type="domain" description="Spore protein YkvP/CgeB glycosyl transferase-like" evidence="1">
    <location>
        <begin position="294"/>
        <end position="402"/>
    </location>
</feature>